<keyword evidence="1" id="KW-0802">TPR repeat</keyword>
<keyword evidence="3" id="KW-1185">Reference proteome</keyword>
<dbReference type="InterPro" id="IPR019734">
    <property type="entry name" value="TPR_rpt"/>
</dbReference>
<gene>
    <name evidence="2" type="primary">ipgC_2</name>
    <name evidence="2" type="ORF">HC248_00208</name>
</gene>
<evidence type="ECO:0000313" key="2">
    <source>
        <dbReference type="EMBL" id="QJC54945.1"/>
    </source>
</evidence>
<sequence length="180" mass="19762">MLQTNKSGDTPDFMQKFAHDLEALPSSSRLTSVESDVIYSLAVDAVNKNDVEKAARFFSLLTIYNPTNSLYLYGFGFCLRQLGKYDEALQQFSLAASLYPEEAAHTLSIAECLLMKREYAEAHQTLDMLIRFCKLKVADSPELAGKNNQQLDGCLLGDTAKVLLKAEALKNILLSGAGAA</sequence>
<dbReference type="SUPFAM" id="SSF48452">
    <property type="entry name" value="TPR-like"/>
    <property type="match status" value="1"/>
</dbReference>
<proteinExistence type="predicted"/>
<reference evidence="2 3" key="1">
    <citation type="submission" date="2020-04" db="EMBL/GenBank/DDBJ databases">
        <title>Complete genome of a Psychrophilic, Marine, Gas Vacuolate Bacterium Polaromonas vacuolata KCTC 22033T.</title>
        <authorList>
            <person name="Hwang K."/>
            <person name="Kim K.M."/>
        </authorList>
    </citation>
    <scope>NUCLEOTIDE SEQUENCE [LARGE SCALE GENOMIC DNA]</scope>
    <source>
        <strain evidence="2 3">KCTC 22033</strain>
    </source>
</reference>
<organism evidence="2 3">
    <name type="scientific">Polaromonas vacuolata</name>
    <dbReference type="NCBI Taxonomy" id="37448"/>
    <lineage>
        <taxon>Bacteria</taxon>
        <taxon>Pseudomonadati</taxon>
        <taxon>Pseudomonadota</taxon>
        <taxon>Betaproteobacteria</taxon>
        <taxon>Burkholderiales</taxon>
        <taxon>Comamonadaceae</taxon>
        <taxon>Polaromonas</taxon>
    </lineage>
</organism>
<dbReference type="PROSITE" id="PS50005">
    <property type="entry name" value="TPR"/>
    <property type="match status" value="1"/>
</dbReference>
<evidence type="ECO:0000313" key="3">
    <source>
        <dbReference type="Proteomes" id="UP000502041"/>
    </source>
</evidence>
<dbReference type="InterPro" id="IPR005415">
    <property type="entry name" value="T3SS_Ca_resp_chp_LcrH/SycD"/>
</dbReference>
<protein>
    <submittedName>
        <fullName evidence="2">Chaperone protein IpgC</fullName>
    </submittedName>
</protein>
<dbReference type="EMBL" id="CP051461">
    <property type="protein sequence ID" value="QJC54945.1"/>
    <property type="molecule type" value="Genomic_DNA"/>
</dbReference>
<dbReference type="Gene3D" id="1.25.40.10">
    <property type="entry name" value="Tetratricopeptide repeat domain"/>
    <property type="match status" value="1"/>
</dbReference>
<dbReference type="RefSeq" id="WP_168920872.1">
    <property type="nucleotide sequence ID" value="NZ_CP051461.1"/>
</dbReference>
<dbReference type="Proteomes" id="UP000502041">
    <property type="component" value="Chromosome"/>
</dbReference>
<dbReference type="Pfam" id="PF14559">
    <property type="entry name" value="TPR_19"/>
    <property type="match status" value="1"/>
</dbReference>
<accession>A0A6H2H527</accession>
<feature type="repeat" description="TPR" evidence="1">
    <location>
        <begin position="69"/>
        <end position="102"/>
    </location>
</feature>
<evidence type="ECO:0000256" key="1">
    <source>
        <dbReference type="PROSITE-ProRule" id="PRU00339"/>
    </source>
</evidence>
<dbReference type="KEGG" id="pvac:HC248_00208"/>
<name>A0A6H2H527_9BURK</name>
<dbReference type="AlphaFoldDB" id="A0A6H2H527"/>
<dbReference type="PRINTS" id="PR01595">
    <property type="entry name" value="SYCDCHAPRONE"/>
</dbReference>
<dbReference type="SMART" id="SM00028">
    <property type="entry name" value="TPR"/>
    <property type="match status" value="2"/>
</dbReference>
<dbReference type="InterPro" id="IPR011990">
    <property type="entry name" value="TPR-like_helical_dom_sf"/>
</dbReference>